<dbReference type="Ensembl" id="ENSCPBT00000010936.1">
    <property type="protein sequence ID" value="ENSCPBP00000009124.1"/>
    <property type="gene ID" value="ENSCPBG00000007055.1"/>
</dbReference>
<dbReference type="Proteomes" id="UP000694380">
    <property type="component" value="Unplaced"/>
</dbReference>
<reference evidence="2" key="1">
    <citation type="submission" date="2025-08" db="UniProtKB">
        <authorList>
            <consortium name="Ensembl"/>
        </authorList>
    </citation>
    <scope>IDENTIFICATION</scope>
</reference>
<feature type="region of interest" description="Disordered" evidence="1">
    <location>
        <begin position="1"/>
        <end position="85"/>
    </location>
</feature>
<reference evidence="2" key="2">
    <citation type="submission" date="2025-09" db="UniProtKB">
        <authorList>
            <consortium name="Ensembl"/>
        </authorList>
    </citation>
    <scope>IDENTIFICATION</scope>
</reference>
<keyword evidence="3" id="KW-1185">Reference proteome</keyword>
<name>A0A8C3H930_CHRPI</name>
<evidence type="ECO:0000256" key="1">
    <source>
        <dbReference type="SAM" id="MobiDB-lite"/>
    </source>
</evidence>
<accession>A0A8C3H930</accession>
<organism evidence="2 3">
    <name type="scientific">Chrysemys picta bellii</name>
    <name type="common">Western painted turtle</name>
    <name type="synonym">Emys bellii</name>
    <dbReference type="NCBI Taxonomy" id="8478"/>
    <lineage>
        <taxon>Eukaryota</taxon>
        <taxon>Metazoa</taxon>
        <taxon>Chordata</taxon>
        <taxon>Craniata</taxon>
        <taxon>Vertebrata</taxon>
        <taxon>Euteleostomi</taxon>
        <taxon>Archelosauria</taxon>
        <taxon>Testudinata</taxon>
        <taxon>Testudines</taxon>
        <taxon>Cryptodira</taxon>
        <taxon>Durocryptodira</taxon>
        <taxon>Testudinoidea</taxon>
        <taxon>Emydidae</taxon>
        <taxon>Chrysemys</taxon>
    </lineage>
</organism>
<feature type="compositionally biased region" description="Low complexity" evidence="1">
    <location>
        <begin position="1"/>
        <end position="10"/>
    </location>
</feature>
<evidence type="ECO:0008006" key="4">
    <source>
        <dbReference type="Google" id="ProtNLM"/>
    </source>
</evidence>
<evidence type="ECO:0000313" key="3">
    <source>
        <dbReference type="Proteomes" id="UP000694380"/>
    </source>
</evidence>
<evidence type="ECO:0000313" key="2">
    <source>
        <dbReference type="Ensembl" id="ENSCPBP00000009124.1"/>
    </source>
</evidence>
<sequence>MKQRTVTTGVVKRRRTSRELTQPVKEEAPRVKLAAPSPKVRVTGPPGGPKWKKREAEGPSEATKSQSTEGEEDRGARLPKPRDRGMPRAPYRCYACGEWGHITGRVCSVSLCPSPPPPLTVKCLWGSENVTELPTSITWKLVPHPETGAKAEAREIPEMAIPPCCWMTWWDALVSCSNFL</sequence>
<feature type="compositionally biased region" description="Basic and acidic residues" evidence="1">
    <location>
        <begin position="73"/>
        <end position="85"/>
    </location>
</feature>
<proteinExistence type="predicted"/>
<protein>
    <recommendedName>
        <fullName evidence="4">CCHC-type domain-containing protein</fullName>
    </recommendedName>
</protein>
<dbReference type="AlphaFoldDB" id="A0A8C3H930"/>